<dbReference type="EMBL" id="DPPF01000074">
    <property type="protein sequence ID" value="HCW92751.1"/>
    <property type="molecule type" value="Genomic_DNA"/>
</dbReference>
<reference evidence="1 2" key="1">
    <citation type="journal article" date="2018" name="Nat. Biotechnol.">
        <title>A standardized bacterial taxonomy based on genome phylogeny substantially revises the tree of life.</title>
        <authorList>
            <person name="Parks D.H."/>
            <person name="Chuvochina M."/>
            <person name="Waite D.W."/>
            <person name="Rinke C."/>
            <person name="Skarshewski A."/>
            <person name="Chaumeil P.A."/>
            <person name="Hugenholtz P."/>
        </authorList>
    </citation>
    <scope>NUCLEOTIDE SEQUENCE [LARGE SCALE GENOMIC DNA]</scope>
    <source>
        <strain evidence="1">UBA8672</strain>
    </source>
</reference>
<comment type="caution">
    <text evidence="1">The sequence shown here is derived from an EMBL/GenBank/DDBJ whole genome shotgun (WGS) entry which is preliminary data.</text>
</comment>
<accession>A0A3D5QA78</accession>
<name>A0A3D5QA78_FLESI</name>
<protein>
    <submittedName>
        <fullName evidence="1">Uncharacterized protein</fullName>
    </submittedName>
</protein>
<evidence type="ECO:0000313" key="2">
    <source>
        <dbReference type="Proteomes" id="UP000262325"/>
    </source>
</evidence>
<evidence type="ECO:0000313" key="1">
    <source>
        <dbReference type="EMBL" id="HCW92751.1"/>
    </source>
</evidence>
<dbReference type="Proteomes" id="UP000262325">
    <property type="component" value="Unassembled WGS sequence"/>
</dbReference>
<dbReference type="AlphaFoldDB" id="A0A3D5QA78"/>
<gene>
    <name evidence="1" type="ORF">DHM44_03625</name>
</gene>
<sequence>MFVAKLVLLGLALLPIVAFGLIFKHLVSDDKDRIMASTEDWEEVGLGSGTDVFEDGFYNPHDTLRSPVHYDVPGNMFYSPPVYDPDIYDD</sequence>
<proteinExistence type="predicted"/>
<organism evidence="1 2">
    <name type="scientific">Flexistipes sinusarabici</name>
    <dbReference type="NCBI Taxonomy" id="2352"/>
    <lineage>
        <taxon>Bacteria</taxon>
        <taxon>Pseudomonadati</taxon>
        <taxon>Deferribacterota</taxon>
        <taxon>Deferribacteres</taxon>
        <taxon>Deferribacterales</taxon>
        <taxon>Flexistipitaceae</taxon>
        <taxon>Flexistipes</taxon>
    </lineage>
</organism>